<feature type="domain" description="MoaB/Mog" evidence="7">
    <location>
        <begin position="186"/>
        <end position="323"/>
    </location>
</feature>
<dbReference type="InterPro" id="IPR005111">
    <property type="entry name" value="MoeA_C_domain_IV"/>
</dbReference>
<dbReference type="Pfam" id="PF00994">
    <property type="entry name" value="MoCF_biosynth"/>
    <property type="match status" value="1"/>
</dbReference>
<dbReference type="EMBL" id="CP063849">
    <property type="protein sequence ID" value="QOY89161.1"/>
    <property type="molecule type" value="Genomic_DNA"/>
</dbReference>
<evidence type="ECO:0000313" key="9">
    <source>
        <dbReference type="Proteomes" id="UP000593892"/>
    </source>
</evidence>
<dbReference type="InterPro" id="IPR036425">
    <property type="entry name" value="MoaB/Mog-like_dom_sf"/>
</dbReference>
<keyword evidence="6" id="KW-0479">Metal-binding</keyword>
<dbReference type="PANTHER" id="PTHR10192:SF5">
    <property type="entry name" value="GEPHYRIN"/>
    <property type="match status" value="1"/>
</dbReference>
<dbReference type="Pfam" id="PF03454">
    <property type="entry name" value="MoeA_C"/>
    <property type="match status" value="1"/>
</dbReference>
<dbReference type="InterPro" id="IPR036688">
    <property type="entry name" value="MoeA_C_domain_IV_sf"/>
</dbReference>
<evidence type="ECO:0000259" key="7">
    <source>
        <dbReference type="SMART" id="SM00852"/>
    </source>
</evidence>
<dbReference type="FunFam" id="2.170.190.11:FF:000001">
    <property type="entry name" value="Molybdopterin molybdenumtransferase"/>
    <property type="match status" value="1"/>
</dbReference>
<dbReference type="Gene3D" id="2.40.340.10">
    <property type="entry name" value="MoeA, C-terminal, domain IV"/>
    <property type="match status" value="1"/>
</dbReference>
<comment type="function">
    <text evidence="1 6">Catalyzes the insertion of molybdate into adenylated molybdopterin with the concomitant release of AMP.</text>
</comment>
<comment type="catalytic activity">
    <reaction evidence="5">
        <text>adenylyl-molybdopterin + molybdate = Mo-molybdopterin + AMP + H(+)</text>
        <dbReference type="Rhea" id="RHEA:35047"/>
        <dbReference type="ChEBI" id="CHEBI:15378"/>
        <dbReference type="ChEBI" id="CHEBI:36264"/>
        <dbReference type="ChEBI" id="CHEBI:62727"/>
        <dbReference type="ChEBI" id="CHEBI:71302"/>
        <dbReference type="ChEBI" id="CHEBI:456215"/>
        <dbReference type="EC" id="2.10.1.1"/>
    </reaction>
</comment>
<dbReference type="Proteomes" id="UP000593892">
    <property type="component" value="Chromosome"/>
</dbReference>
<dbReference type="InterPro" id="IPR038987">
    <property type="entry name" value="MoeA-like"/>
</dbReference>
<dbReference type="SUPFAM" id="SSF63867">
    <property type="entry name" value="MoeA C-terminal domain-like"/>
    <property type="match status" value="1"/>
</dbReference>
<evidence type="ECO:0000313" key="8">
    <source>
        <dbReference type="EMBL" id="QOY89161.1"/>
    </source>
</evidence>
<dbReference type="SUPFAM" id="SSF53218">
    <property type="entry name" value="Molybdenum cofactor biosynthesis proteins"/>
    <property type="match status" value="1"/>
</dbReference>
<dbReference type="GO" id="GO:0006777">
    <property type="term" value="P:Mo-molybdopterin cofactor biosynthetic process"/>
    <property type="evidence" value="ECO:0007669"/>
    <property type="project" value="UniProtKB-UniRule"/>
</dbReference>
<sequence length="404" mass="42834">MAAATLGIVEALSFLKARSEVLARVRAARVTPHMEFLPLEQATGRVLAEPAFADRDYPPEPRSMRDGFAVRAADLPGTFTIVGEVRAGQSSDCRVEPGEAVEIMTGASVPEGADTVVMVEHTTVAGDRVDVPKALEMGANVNPQGRDAVAGALILRPGIRLGYAEIALLASIGQAEVAVYKRPRVAILATGDELVEVETKPEPHQIRNSNTWSLAAQVIRAGGEAVVLPVAPDELEITKELIANGLECDVLLLSGGVSAGKYDLVETALHSFGAEMYFDRVLIQPGQPCVFGQAQGTFFFGLPGNPASTMVCFEIFARAALELISGVVEPMLAITGAQLKSPFRQKTGLTRFLPARLDEEGLLTPIGWSGSGDIAALTRANAYLVSDPEKGEYAAGDWIGVMAR</sequence>
<dbReference type="InterPro" id="IPR005110">
    <property type="entry name" value="MoeA_linker/N"/>
</dbReference>
<keyword evidence="9" id="KW-1185">Reference proteome</keyword>
<accession>A0A7S7NSR3</accession>
<evidence type="ECO:0000256" key="6">
    <source>
        <dbReference type="RuleBase" id="RU365090"/>
    </source>
</evidence>
<dbReference type="AlphaFoldDB" id="A0A7S7NSR3"/>
<dbReference type="SMART" id="SM00852">
    <property type="entry name" value="MoCF_biosynth"/>
    <property type="match status" value="1"/>
</dbReference>
<dbReference type="Pfam" id="PF03453">
    <property type="entry name" value="MoeA_N"/>
    <property type="match status" value="1"/>
</dbReference>
<evidence type="ECO:0000256" key="3">
    <source>
        <dbReference type="ARBA" id="ARBA00010763"/>
    </source>
</evidence>
<dbReference type="GO" id="GO:0046872">
    <property type="term" value="F:metal ion binding"/>
    <property type="evidence" value="ECO:0007669"/>
    <property type="project" value="UniProtKB-UniRule"/>
</dbReference>
<protein>
    <recommendedName>
        <fullName evidence="6">Molybdopterin molybdenumtransferase</fullName>
        <ecNumber evidence="6">2.10.1.1</ecNumber>
    </recommendedName>
</protein>
<reference evidence="8 9" key="1">
    <citation type="submission" date="2020-10" db="EMBL/GenBank/DDBJ databases">
        <title>Complete genome sequence of Paludibaculum fermentans P105T, a facultatively anaerobic acidobacterium capable of dissimilatory Fe(III) reduction.</title>
        <authorList>
            <person name="Dedysh S.N."/>
            <person name="Beletsky A.V."/>
            <person name="Kulichevskaya I.S."/>
            <person name="Mardanov A.V."/>
            <person name="Ravin N.V."/>
        </authorList>
    </citation>
    <scope>NUCLEOTIDE SEQUENCE [LARGE SCALE GENOMIC DNA]</scope>
    <source>
        <strain evidence="8 9">P105</strain>
    </source>
</reference>
<comment type="pathway">
    <text evidence="2 6">Cofactor biosynthesis; molybdopterin biosynthesis.</text>
</comment>
<evidence type="ECO:0000256" key="5">
    <source>
        <dbReference type="ARBA" id="ARBA00047317"/>
    </source>
</evidence>
<comment type="similarity">
    <text evidence="3 6">Belongs to the MoeA family.</text>
</comment>
<keyword evidence="6" id="KW-0500">Molybdenum</keyword>
<dbReference type="UniPathway" id="UPA00344"/>
<dbReference type="GO" id="GO:0005829">
    <property type="term" value="C:cytosol"/>
    <property type="evidence" value="ECO:0007669"/>
    <property type="project" value="TreeGrafter"/>
</dbReference>
<name>A0A7S7NSR3_PALFE</name>
<organism evidence="8 9">
    <name type="scientific">Paludibaculum fermentans</name>
    <dbReference type="NCBI Taxonomy" id="1473598"/>
    <lineage>
        <taxon>Bacteria</taxon>
        <taxon>Pseudomonadati</taxon>
        <taxon>Acidobacteriota</taxon>
        <taxon>Terriglobia</taxon>
        <taxon>Bryobacterales</taxon>
        <taxon>Bryobacteraceae</taxon>
        <taxon>Paludibaculum</taxon>
    </lineage>
</organism>
<dbReference type="InterPro" id="IPR036135">
    <property type="entry name" value="MoeA_linker/N_sf"/>
</dbReference>
<dbReference type="Gene3D" id="3.40.980.10">
    <property type="entry name" value="MoaB/Mog-like domain"/>
    <property type="match status" value="1"/>
</dbReference>
<dbReference type="Gene3D" id="2.170.190.11">
    <property type="entry name" value="Molybdopterin biosynthesis moea protein, domain 3"/>
    <property type="match status" value="1"/>
</dbReference>
<dbReference type="CDD" id="cd00887">
    <property type="entry name" value="MoeA"/>
    <property type="match status" value="1"/>
</dbReference>
<dbReference type="NCBIfam" id="NF045515">
    <property type="entry name" value="Glp_gephyrin"/>
    <property type="match status" value="1"/>
</dbReference>
<evidence type="ECO:0000256" key="1">
    <source>
        <dbReference type="ARBA" id="ARBA00002901"/>
    </source>
</evidence>
<dbReference type="KEGG" id="pfer:IRI77_04160"/>
<comment type="cofactor">
    <cofactor evidence="6">
        <name>Mg(2+)</name>
        <dbReference type="ChEBI" id="CHEBI:18420"/>
    </cofactor>
</comment>
<keyword evidence="6" id="KW-0460">Magnesium</keyword>
<dbReference type="PANTHER" id="PTHR10192">
    <property type="entry name" value="MOLYBDOPTERIN BIOSYNTHESIS PROTEIN"/>
    <property type="match status" value="1"/>
</dbReference>
<evidence type="ECO:0000256" key="4">
    <source>
        <dbReference type="ARBA" id="ARBA00023150"/>
    </source>
</evidence>
<keyword evidence="4 6" id="KW-0501">Molybdenum cofactor biosynthesis</keyword>
<dbReference type="RefSeq" id="WP_194450823.1">
    <property type="nucleotide sequence ID" value="NZ_CP063849.1"/>
</dbReference>
<dbReference type="NCBIfam" id="TIGR00177">
    <property type="entry name" value="molyb_syn"/>
    <property type="match status" value="1"/>
</dbReference>
<dbReference type="InterPro" id="IPR001453">
    <property type="entry name" value="MoaB/Mog_dom"/>
</dbReference>
<dbReference type="SUPFAM" id="SSF63882">
    <property type="entry name" value="MoeA N-terminal region -like"/>
    <property type="match status" value="1"/>
</dbReference>
<dbReference type="Gene3D" id="3.90.105.10">
    <property type="entry name" value="Molybdopterin biosynthesis moea protein, domain 2"/>
    <property type="match status" value="1"/>
</dbReference>
<evidence type="ECO:0000256" key="2">
    <source>
        <dbReference type="ARBA" id="ARBA00005046"/>
    </source>
</evidence>
<dbReference type="EC" id="2.10.1.1" evidence="6"/>
<keyword evidence="6 8" id="KW-0808">Transferase</keyword>
<proteinExistence type="inferred from homology"/>
<dbReference type="GO" id="GO:0061599">
    <property type="term" value="F:molybdopterin molybdotransferase activity"/>
    <property type="evidence" value="ECO:0007669"/>
    <property type="project" value="UniProtKB-UniRule"/>
</dbReference>
<gene>
    <name evidence="8" type="ORF">IRI77_04160</name>
</gene>